<dbReference type="Proteomes" id="UP000007799">
    <property type="component" value="Unassembled WGS sequence"/>
</dbReference>
<keyword evidence="6 9" id="KW-0505">Motor protein</keyword>
<dbReference type="Pfam" id="PF00169">
    <property type="entry name" value="PH"/>
    <property type="match status" value="1"/>
</dbReference>
<dbReference type="STRING" id="946362.F2TY45"/>
<dbReference type="Gene3D" id="1.20.58.530">
    <property type="match status" value="1"/>
</dbReference>
<keyword evidence="3" id="KW-0963">Cytoplasm</keyword>
<dbReference type="Gene3D" id="1.10.10.820">
    <property type="match status" value="1"/>
</dbReference>
<dbReference type="PANTHER" id="PTHR46256:SF5">
    <property type="entry name" value="MYOSIN-IIIB-LIKE"/>
    <property type="match status" value="1"/>
</dbReference>
<comment type="subcellular location">
    <subcellularLocation>
        <location evidence="2">Cell projection</location>
    </subcellularLocation>
    <subcellularLocation>
        <location evidence="1">Cytoplasm</location>
        <location evidence="1">Cytoskeleton</location>
    </subcellularLocation>
</comment>
<dbReference type="Gene3D" id="1.20.120.720">
    <property type="entry name" value="Myosin VI head, motor domain, U50 subdomain"/>
    <property type="match status" value="1"/>
</dbReference>
<dbReference type="Gene3D" id="1.10.287.1490">
    <property type="match status" value="1"/>
</dbReference>
<evidence type="ECO:0000256" key="4">
    <source>
        <dbReference type="ARBA" id="ARBA00022737"/>
    </source>
</evidence>
<evidence type="ECO:0000313" key="15">
    <source>
        <dbReference type="Proteomes" id="UP000007799"/>
    </source>
</evidence>
<evidence type="ECO:0000313" key="14">
    <source>
        <dbReference type="EMBL" id="EGD76304.1"/>
    </source>
</evidence>
<organism evidence="15">
    <name type="scientific">Salpingoeca rosetta (strain ATCC 50818 / BSB-021)</name>
    <dbReference type="NCBI Taxonomy" id="946362"/>
    <lineage>
        <taxon>Eukaryota</taxon>
        <taxon>Choanoflagellata</taxon>
        <taxon>Craspedida</taxon>
        <taxon>Salpingoecidae</taxon>
        <taxon>Salpingoeca</taxon>
    </lineage>
</organism>
<keyword evidence="7" id="KW-0206">Cytoskeleton</keyword>
<keyword evidence="5 9" id="KW-0518">Myosin</keyword>
<dbReference type="GO" id="GO:0000146">
    <property type="term" value="F:microfilament motor activity"/>
    <property type="evidence" value="ECO:0007669"/>
    <property type="project" value="TreeGrafter"/>
</dbReference>
<dbReference type="OMA" id="DVRFLHK"/>
<feature type="coiled-coil region" evidence="10">
    <location>
        <begin position="779"/>
        <end position="900"/>
    </location>
</feature>
<dbReference type="RefSeq" id="XP_004998479.1">
    <property type="nucleotide sequence ID" value="XM_004998422.1"/>
</dbReference>
<dbReference type="GeneID" id="16079073"/>
<dbReference type="GO" id="GO:0003779">
    <property type="term" value="F:actin binding"/>
    <property type="evidence" value="ECO:0007669"/>
    <property type="project" value="UniProtKB-KW"/>
</dbReference>
<keyword evidence="8" id="KW-0966">Cell projection</keyword>
<dbReference type="PRINTS" id="PR00193">
    <property type="entry name" value="MYOSINHEAVY"/>
</dbReference>
<feature type="region of interest" description="Actin-binding" evidence="9">
    <location>
        <begin position="592"/>
        <end position="614"/>
    </location>
</feature>
<dbReference type="SUPFAM" id="SSF52540">
    <property type="entry name" value="P-loop containing nucleoside triphosphate hydrolases"/>
    <property type="match status" value="1"/>
</dbReference>
<dbReference type="InterPro" id="IPR052409">
    <property type="entry name" value="Myosin-III_kinase_activity"/>
</dbReference>
<dbReference type="PANTHER" id="PTHR46256">
    <property type="entry name" value="AGAP011099-PA"/>
    <property type="match status" value="1"/>
</dbReference>
<dbReference type="SMART" id="SM00233">
    <property type="entry name" value="PH"/>
    <property type="match status" value="1"/>
</dbReference>
<dbReference type="Gene3D" id="2.30.29.30">
    <property type="entry name" value="Pleckstrin-homology domain (PH domain)/Phosphotyrosine-binding domain (PTB)"/>
    <property type="match status" value="1"/>
</dbReference>
<comment type="similarity">
    <text evidence="9">Belongs to the TRAFAC class myosin-kinesin ATPase superfamily. Myosin family.</text>
</comment>
<keyword evidence="10" id="KW-0175">Coiled coil</keyword>
<dbReference type="GO" id="GO:0042995">
    <property type="term" value="C:cell projection"/>
    <property type="evidence" value="ECO:0007669"/>
    <property type="project" value="UniProtKB-SubCell"/>
</dbReference>
<dbReference type="Gene3D" id="1.20.5.4820">
    <property type="match status" value="1"/>
</dbReference>
<keyword evidence="9" id="KW-0547">Nucleotide-binding</keyword>
<feature type="coiled-coil region" evidence="10">
    <location>
        <begin position="982"/>
        <end position="1212"/>
    </location>
</feature>
<evidence type="ECO:0000256" key="10">
    <source>
        <dbReference type="SAM" id="Coils"/>
    </source>
</evidence>
<keyword evidence="15" id="KW-1185">Reference proteome</keyword>
<feature type="domain" description="Myosin motor" evidence="13">
    <location>
        <begin position="10"/>
        <end position="711"/>
    </location>
</feature>
<sequence>MAEVDEAFVEKSEDLASLTKLDEQIMVNQLHHRYDNDDIYTYIGDILVAVNPFRPLTIYTPQWQHRYRNAAKSENPPHIYAIADWSYHGMLSSGRDQCCVVSGESGAGKTESAKFLIRHITDLCHIDGDDAVSLEKRILQVNPLLEAFGNAQTIMNDNSSRFGKYTELVFDVDGHILGAKISEYLLEKSRVVRQASDEQNFHIFYYLFSSGDATRLSLEDAGAFEYLSNIDGVDYDNEAMFKEVLAAMYDVGFSKQEQEDIFSLLAAILHLGNVQFSSSGSREVARVDEESIEVLQTVASLLGVDVDKLKQSLEVSINITRGEVIKKQYNIATAYDVRDAAAKAVYGRLFSWLIVQINRLLAPEKRRVAAKNTIGILDIFGFENFDVNSFEQWCINLANEQLQHFFNQHVFELELEEYTKEGVDTINISYVDNTPLLELHLSKPMGLYALLDEEAMFPNASDDSLVQKFLTVHQDSAIVVAPKGNEAVFTIKHYAGDVVYTGDTFLEKNRDSLSPLVVEAFQESTLELLSSIFLSQVTSTGRLDVSASDKKKSTTTATARRTSATASSTPSSKTNTAHRRAPTVGRQFTHSLHLLVEKMSACVPHFVRCIKPNTGKAAYNFQDDFVMVQLNYTGMLETTRIRREGYSVRPKFADFVKRYKLLAFGVTANPTADANACRQILEASKISTYLMGKTRVFLKYFHVDELDELLIEHHRKAIVMQKVLRGFSARVAFAKLKKRAEEQKKELSKFMERIGTVAERMYTTQRAMCEYDVKVKHDRALQEEQRRRAEVARKQEELQAKLDLERQEQEQQMQRVKHELDLAQQQQETLKRELDELLKVKEYSEQRQKQQEEMVRVLEEQLREQQEELEAQLEDQGGIISSLKQDLREREADLNSQLAEREGMIRDLTAKVERGTEAQKYASEMKTKLRDQESELETSRTHISSLSRKLESQVDLLETTKAAYDKTVKRLNDLLVQKESITGEVRKELEQTKKTKQQLEHELEKANEKVAALQQQLAERMEYISRLEIELDSHQTLLKRTHDEAQEETSKLRARLAEAEGKVMDLTHQLEREASNVNMLKADSEGQVAQLQSTLQEKQRTITEQRDELERMQREQDTRVRELQEKLHAAMMENTEKVSELQLLVQQKEAQVKRAQSEKEQALVDLQSKAESGEAEAAAQLRSQLRTVTAQLDEKEAELLRMESRMKAQQSLADLTREDHEKMVAEMKRMMEAKDKMLRQRHEEGDKTVQDLEKRLRAAKKENEHKLIEAEEEVSRLKLQLRQKETHLANEAAEREHALAAAGSRTQAVEAELEATKARHASAEAQLRDSQAEVTRLQEKLDQQHGVLLSTKSAHETIVQELGTVRRDAEDTLREAKRQHEDEVAQLNSRVQQLQAELEAMQTDNAARVARQREQMEAEHEALRRQLTQRERQVSELEMDAHKKDAQIKDLSSSLEETSDELAQVREAKERVDEEIARMQADLQEARKEQANLNSEKERTKQMAKEKMGEMEAKLREHEAHMRQTQSRLASAIRTYGRKRTSNKNRSDVDVDLERYMMLVRKKEPMPLGIELSRFKCKGSVAKMTGSHWEHRCLVFNLQDSAILVYEDEKELRSRIKTRVPMSEIMNADIPKSKQMQASHEFIVRSTKREYHFRASSREHRDVWVRVINTVSPTGGSPPPTRRNLSRTRTPSRPASSIRRRNSIQRRGSISARPAK</sequence>
<dbReference type="InterPro" id="IPR011993">
    <property type="entry name" value="PH-like_dom_sf"/>
</dbReference>
<dbReference type="SUPFAM" id="SSF50729">
    <property type="entry name" value="PH domain-like"/>
    <property type="match status" value="1"/>
</dbReference>
<dbReference type="KEGG" id="sre:PTSG_01006"/>
<evidence type="ECO:0000256" key="11">
    <source>
        <dbReference type="SAM" id="MobiDB-lite"/>
    </source>
</evidence>
<dbReference type="GO" id="GO:0005524">
    <property type="term" value="F:ATP binding"/>
    <property type="evidence" value="ECO:0007669"/>
    <property type="project" value="UniProtKB-UniRule"/>
</dbReference>
<dbReference type="CDD" id="cd00124">
    <property type="entry name" value="MYSc"/>
    <property type="match status" value="1"/>
</dbReference>
<dbReference type="InterPro" id="IPR001609">
    <property type="entry name" value="Myosin_head_motor_dom-like"/>
</dbReference>
<dbReference type="GO" id="GO:0004674">
    <property type="term" value="F:protein serine/threonine kinase activity"/>
    <property type="evidence" value="ECO:0007669"/>
    <property type="project" value="TreeGrafter"/>
</dbReference>
<gene>
    <name evidence="14" type="ORF">PTSG_01006</name>
</gene>
<dbReference type="PROSITE" id="PS51456">
    <property type="entry name" value="MYOSIN_MOTOR"/>
    <property type="match status" value="1"/>
</dbReference>
<feature type="compositionally biased region" description="Low complexity" evidence="11">
    <location>
        <begin position="554"/>
        <end position="575"/>
    </location>
</feature>
<evidence type="ECO:0000256" key="6">
    <source>
        <dbReference type="ARBA" id="ARBA00023175"/>
    </source>
</evidence>
<dbReference type="PROSITE" id="PS50003">
    <property type="entry name" value="PH_DOMAIN"/>
    <property type="match status" value="1"/>
</dbReference>
<feature type="region of interest" description="Disordered" evidence="11">
    <location>
        <begin position="1437"/>
        <end position="1460"/>
    </location>
</feature>
<dbReference type="InterPro" id="IPR036961">
    <property type="entry name" value="Kinesin_motor_dom_sf"/>
</dbReference>
<name>F2TY45_SALR5</name>
<feature type="binding site" evidence="9">
    <location>
        <begin position="103"/>
        <end position="110"/>
    </location>
    <ligand>
        <name>ATP</name>
        <dbReference type="ChEBI" id="CHEBI:30616"/>
    </ligand>
</feature>
<dbReference type="GO" id="GO:0030832">
    <property type="term" value="P:regulation of actin filament length"/>
    <property type="evidence" value="ECO:0007669"/>
    <property type="project" value="TreeGrafter"/>
</dbReference>
<accession>F2TY45</accession>
<dbReference type="GO" id="GO:0016459">
    <property type="term" value="C:myosin complex"/>
    <property type="evidence" value="ECO:0007669"/>
    <property type="project" value="UniProtKB-KW"/>
</dbReference>
<dbReference type="PROSITE" id="PS50096">
    <property type="entry name" value="IQ"/>
    <property type="match status" value="1"/>
</dbReference>
<evidence type="ECO:0000256" key="1">
    <source>
        <dbReference type="ARBA" id="ARBA00004245"/>
    </source>
</evidence>
<dbReference type="eggNOG" id="KOG4229">
    <property type="taxonomic scope" value="Eukaryota"/>
</dbReference>
<feature type="compositionally biased region" description="Low complexity" evidence="11">
    <location>
        <begin position="1687"/>
        <end position="1697"/>
    </location>
</feature>
<dbReference type="Gene3D" id="3.40.850.10">
    <property type="entry name" value="Kinesin motor domain"/>
    <property type="match status" value="1"/>
</dbReference>
<evidence type="ECO:0000256" key="3">
    <source>
        <dbReference type="ARBA" id="ARBA00022490"/>
    </source>
</evidence>
<feature type="compositionally biased region" description="Basic and acidic residues" evidence="11">
    <location>
        <begin position="1437"/>
        <end position="1448"/>
    </location>
</feature>
<evidence type="ECO:0000256" key="2">
    <source>
        <dbReference type="ARBA" id="ARBA00004316"/>
    </source>
</evidence>
<keyword evidence="9" id="KW-0009">Actin-binding</keyword>
<feature type="compositionally biased region" description="Low complexity" evidence="11">
    <location>
        <begin position="1705"/>
        <end position="1716"/>
    </location>
</feature>
<reference evidence="14" key="1">
    <citation type="submission" date="2009-08" db="EMBL/GenBank/DDBJ databases">
        <title>Annotation of Salpingoeca rosetta.</title>
        <authorList>
            <consortium name="The Broad Institute Genome Sequencing Platform"/>
            <person name="Russ C."/>
            <person name="Cuomo C."/>
            <person name="Burger G."/>
            <person name="Gray M.W."/>
            <person name="Holland P.W.H."/>
            <person name="King N."/>
            <person name="Lang F.B.F."/>
            <person name="Roger A.J."/>
            <person name="Ruiz-Trillo I."/>
            <person name="Young S.K."/>
            <person name="Zeng Q."/>
            <person name="Gargeya S."/>
            <person name="Alvarado L."/>
            <person name="Berlin A."/>
            <person name="Chapman S.B."/>
            <person name="Chen Z."/>
            <person name="Freedman E."/>
            <person name="Gellesch M."/>
            <person name="Goldberg J."/>
            <person name="Griggs A."/>
            <person name="Gujja S."/>
            <person name="Heilman E."/>
            <person name="Heiman D."/>
            <person name="Howarth C."/>
            <person name="Mehta T."/>
            <person name="Neiman D."/>
            <person name="Pearson M."/>
            <person name="Roberts A."/>
            <person name="Saif S."/>
            <person name="Shea T."/>
            <person name="Shenoy N."/>
            <person name="Sisk P."/>
            <person name="Stolte C."/>
            <person name="Sykes S."/>
            <person name="White J."/>
            <person name="Yandava C."/>
            <person name="Haas B."/>
            <person name="Nusbaum C."/>
            <person name="Birren B."/>
        </authorList>
    </citation>
    <scope>NUCLEOTIDE SEQUENCE [LARGE SCALE GENOMIC DNA]</scope>
    <source>
        <strain evidence="14">ATCC 50818</strain>
    </source>
</reference>
<dbReference type="InterPro" id="IPR001849">
    <property type="entry name" value="PH_domain"/>
</dbReference>
<feature type="region of interest" description="Disordered" evidence="11">
    <location>
        <begin position="1670"/>
        <end position="1716"/>
    </location>
</feature>
<dbReference type="SMART" id="SM00242">
    <property type="entry name" value="MYSc"/>
    <property type="match status" value="1"/>
</dbReference>
<proteinExistence type="inferred from homology"/>
<evidence type="ECO:0000256" key="5">
    <source>
        <dbReference type="ARBA" id="ARBA00023123"/>
    </source>
</evidence>
<evidence type="ECO:0000256" key="7">
    <source>
        <dbReference type="ARBA" id="ARBA00023212"/>
    </source>
</evidence>
<protein>
    <submittedName>
        <fullName evidence="14">Uncharacterized protein</fullName>
    </submittedName>
</protein>
<evidence type="ECO:0000256" key="8">
    <source>
        <dbReference type="ARBA" id="ARBA00023273"/>
    </source>
</evidence>
<evidence type="ECO:0000256" key="9">
    <source>
        <dbReference type="PROSITE-ProRule" id="PRU00782"/>
    </source>
</evidence>
<keyword evidence="9" id="KW-0067">ATP-binding</keyword>
<dbReference type="InParanoid" id="F2TY45"/>
<evidence type="ECO:0000259" key="12">
    <source>
        <dbReference type="PROSITE" id="PS50003"/>
    </source>
</evidence>
<feature type="region of interest" description="Disordered" evidence="11">
    <location>
        <begin position="545"/>
        <end position="583"/>
    </location>
</feature>
<dbReference type="InterPro" id="IPR027417">
    <property type="entry name" value="P-loop_NTPase"/>
</dbReference>
<keyword evidence="4" id="KW-0677">Repeat</keyword>
<feature type="domain" description="PH" evidence="12">
    <location>
        <begin position="1574"/>
        <end position="1673"/>
    </location>
</feature>
<evidence type="ECO:0000259" key="13">
    <source>
        <dbReference type="PROSITE" id="PS51456"/>
    </source>
</evidence>
<dbReference type="EMBL" id="GL832956">
    <property type="protein sequence ID" value="EGD76304.1"/>
    <property type="molecule type" value="Genomic_DNA"/>
</dbReference>
<dbReference type="Pfam" id="PF00063">
    <property type="entry name" value="Myosin_head"/>
    <property type="match status" value="1"/>
</dbReference>